<dbReference type="GO" id="GO:0000287">
    <property type="term" value="F:magnesium ion binding"/>
    <property type="evidence" value="ECO:0007669"/>
    <property type="project" value="TreeGrafter"/>
</dbReference>
<dbReference type="Pfam" id="PF08282">
    <property type="entry name" value="Hydrolase_3"/>
    <property type="match status" value="1"/>
</dbReference>
<keyword evidence="1" id="KW-0378">Hydrolase</keyword>
<proteinExistence type="predicted"/>
<dbReference type="InterPro" id="IPR023214">
    <property type="entry name" value="HAD_sf"/>
</dbReference>
<dbReference type="PROSITE" id="PS01228">
    <property type="entry name" value="COF_1"/>
    <property type="match status" value="1"/>
</dbReference>
<dbReference type="STRING" id="1007103.GCA_000213315_04373"/>
<dbReference type="SUPFAM" id="SSF56784">
    <property type="entry name" value="HAD-like"/>
    <property type="match status" value="1"/>
</dbReference>
<dbReference type="NCBIfam" id="TIGR01484">
    <property type="entry name" value="HAD-SF-IIB"/>
    <property type="match status" value="1"/>
</dbReference>
<dbReference type="SFLD" id="SFLDS00003">
    <property type="entry name" value="Haloacid_Dehalogenase"/>
    <property type="match status" value="1"/>
</dbReference>
<dbReference type="Gene3D" id="3.30.1240.10">
    <property type="match status" value="1"/>
</dbReference>
<dbReference type="EMBL" id="LQRA01000052">
    <property type="protein sequence ID" value="KZE79256.1"/>
    <property type="molecule type" value="Genomic_DNA"/>
</dbReference>
<dbReference type="InterPro" id="IPR036412">
    <property type="entry name" value="HAD-like_sf"/>
</dbReference>
<evidence type="ECO:0000313" key="2">
    <source>
        <dbReference type="Proteomes" id="UP000076563"/>
    </source>
</evidence>
<dbReference type="InterPro" id="IPR000150">
    <property type="entry name" value="Cof"/>
</dbReference>
<dbReference type="PANTHER" id="PTHR10000">
    <property type="entry name" value="PHOSPHOSERINE PHOSPHATASE"/>
    <property type="match status" value="1"/>
</dbReference>
<name>A0A163YDG2_9BACL</name>
<dbReference type="AlphaFoldDB" id="A0A163YDG2"/>
<organism evidence="1 2">
    <name type="scientific">Paenibacillus elgii</name>
    <dbReference type="NCBI Taxonomy" id="189691"/>
    <lineage>
        <taxon>Bacteria</taxon>
        <taxon>Bacillati</taxon>
        <taxon>Bacillota</taxon>
        <taxon>Bacilli</taxon>
        <taxon>Bacillales</taxon>
        <taxon>Paenibacillaceae</taxon>
        <taxon>Paenibacillus</taxon>
    </lineage>
</organism>
<dbReference type="InterPro" id="IPR006379">
    <property type="entry name" value="HAD-SF_hydro_IIB"/>
</dbReference>
<gene>
    <name evidence="1" type="ORF">AV654_17435</name>
</gene>
<dbReference type="OrthoDB" id="9806027at2"/>
<dbReference type="Gene3D" id="3.40.50.1000">
    <property type="entry name" value="HAD superfamily/HAD-like"/>
    <property type="match status" value="1"/>
</dbReference>
<dbReference type="SFLD" id="SFLDG01140">
    <property type="entry name" value="C2.B:_Phosphomannomutase_and_P"/>
    <property type="match status" value="1"/>
</dbReference>
<dbReference type="Proteomes" id="UP000076563">
    <property type="component" value="Unassembled WGS sequence"/>
</dbReference>
<dbReference type="eggNOG" id="COG0561">
    <property type="taxonomic scope" value="Bacteria"/>
</dbReference>
<reference evidence="2" key="1">
    <citation type="submission" date="2016-01" db="EMBL/GenBank/DDBJ databases">
        <title>Draft genome of Chromobacterium sp. F49.</title>
        <authorList>
            <person name="Hong K.W."/>
        </authorList>
    </citation>
    <scope>NUCLEOTIDE SEQUENCE [LARGE SCALE GENOMIC DNA]</scope>
    <source>
        <strain evidence="2">M63</strain>
    </source>
</reference>
<sequence length="271" mass="29616">MIKLIVSDLDGTLLLGHKTIRSEDRQALHDAIGRGTAVAFASGRMRPEILKVMENVGITAHCISQNGAYVHAAGGEPIRHHAFERELIVELSQAAAGLPFLTLLAGPDRYMTERWSEHAQRLAPRLMAPFEAVEDLRERLGRDLVCGKISFMGDVGLLREFQQTMLAQYGEAIDAYISDIDCLDVMPKGSSKGSGLLALLEKLNIRPEETACFGDAFNDLSMFAVTPHSFAMASSHPDVQARAFRTVSYISEAVRWIDGYNAGALASAANR</sequence>
<protein>
    <submittedName>
        <fullName evidence="1">HAD family hydrolase</fullName>
    </submittedName>
</protein>
<dbReference type="RefSeq" id="WP_063181880.1">
    <property type="nucleotide sequence ID" value="NZ_CP121215.1"/>
</dbReference>
<accession>A0A163YDG2</accession>
<dbReference type="GO" id="GO:0005829">
    <property type="term" value="C:cytosol"/>
    <property type="evidence" value="ECO:0007669"/>
    <property type="project" value="TreeGrafter"/>
</dbReference>
<dbReference type="PANTHER" id="PTHR10000:SF8">
    <property type="entry name" value="HAD SUPERFAMILY HYDROLASE-LIKE, TYPE 3"/>
    <property type="match status" value="1"/>
</dbReference>
<evidence type="ECO:0000313" key="1">
    <source>
        <dbReference type="EMBL" id="KZE79256.1"/>
    </source>
</evidence>
<dbReference type="GO" id="GO:0016791">
    <property type="term" value="F:phosphatase activity"/>
    <property type="evidence" value="ECO:0007669"/>
    <property type="project" value="UniProtKB-ARBA"/>
</dbReference>
<keyword evidence="2" id="KW-1185">Reference proteome</keyword>
<comment type="caution">
    <text evidence="1">The sequence shown here is derived from an EMBL/GenBank/DDBJ whole genome shotgun (WGS) entry which is preliminary data.</text>
</comment>
<dbReference type="NCBIfam" id="TIGR00099">
    <property type="entry name" value="Cof-subfamily"/>
    <property type="match status" value="1"/>
</dbReference>